<sequence>MINFLEEIRDYLPAYVRLPATVMREDFCTEQIKPLFLPVVSAVLVQDFFTPETKSKVFVMAENIKKQIVVVFDGVPWFDEPLKAAVIRKAQDMKLVIAYPDWVVDPVTLDKIYQNISVNRGELLFSLISIRRETLRKIYHQNETEPWIGALEILYKHREFYVPTENKVNIAGSVLQLPSFSLNFPTPMQYGGMGTTVGHEIMHGFDNIRIMYDSNYKLEPNWNSAANESYLKVIRCLINHYTS</sequence>
<feature type="non-terminal residue" evidence="9">
    <location>
        <position position="243"/>
    </location>
</feature>
<dbReference type="PRINTS" id="PR00786">
    <property type="entry name" value="NEPRILYSIN"/>
</dbReference>
<evidence type="ECO:0000256" key="3">
    <source>
        <dbReference type="ARBA" id="ARBA00022723"/>
    </source>
</evidence>
<evidence type="ECO:0000256" key="4">
    <source>
        <dbReference type="ARBA" id="ARBA00022801"/>
    </source>
</evidence>
<evidence type="ECO:0000313" key="9">
    <source>
        <dbReference type="EMBL" id="CAL1546824.1"/>
    </source>
</evidence>
<gene>
    <name evidence="9" type="ORF">GSLYS_00020201001</name>
</gene>
<name>A0AAV2IIF0_LYMST</name>
<keyword evidence="6" id="KW-0482">Metalloprotease</keyword>
<dbReference type="PROSITE" id="PS51885">
    <property type="entry name" value="NEPRILYSIN"/>
    <property type="match status" value="1"/>
</dbReference>
<dbReference type="InterPro" id="IPR018497">
    <property type="entry name" value="Peptidase_M13_C"/>
</dbReference>
<comment type="cofactor">
    <cofactor evidence="1">
        <name>Zn(2+)</name>
        <dbReference type="ChEBI" id="CHEBI:29105"/>
    </cofactor>
</comment>
<accession>A0AAV2IIF0</accession>
<proteinExistence type="predicted"/>
<feature type="domain" description="Peptidase M13 C-terminal" evidence="7">
    <location>
        <begin position="160"/>
        <end position="242"/>
    </location>
</feature>
<dbReference type="Gene3D" id="1.10.1380.10">
    <property type="entry name" value="Neutral endopeptidase , domain2"/>
    <property type="match status" value="1"/>
</dbReference>
<keyword evidence="5" id="KW-0862">Zinc</keyword>
<dbReference type="GO" id="GO:0046872">
    <property type="term" value="F:metal ion binding"/>
    <property type="evidence" value="ECO:0007669"/>
    <property type="project" value="UniProtKB-KW"/>
</dbReference>
<dbReference type="PANTHER" id="PTHR11733">
    <property type="entry name" value="ZINC METALLOPROTEASE FAMILY M13 NEPRILYSIN-RELATED"/>
    <property type="match status" value="1"/>
</dbReference>
<organism evidence="9 10">
    <name type="scientific">Lymnaea stagnalis</name>
    <name type="common">Great pond snail</name>
    <name type="synonym">Helix stagnalis</name>
    <dbReference type="NCBI Taxonomy" id="6523"/>
    <lineage>
        <taxon>Eukaryota</taxon>
        <taxon>Metazoa</taxon>
        <taxon>Spiralia</taxon>
        <taxon>Lophotrochozoa</taxon>
        <taxon>Mollusca</taxon>
        <taxon>Gastropoda</taxon>
        <taxon>Heterobranchia</taxon>
        <taxon>Euthyneura</taxon>
        <taxon>Panpulmonata</taxon>
        <taxon>Hygrophila</taxon>
        <taxon>Lymnaeoidea</taxon>
        <taxon>Lymnaeidae</taxon>
        <taxon>Lymnaea</taxon>
    </lineage>
</organism>
<dbReference type="PANTHER" id="PTHR11733:SF241">
    <property type="entry name" value="GH26575P-RELATED"/>
    <property type="match status" value="1"/>
</dbReference>
<evidence type="ECO:0000256" key="2">
    <source>
        <dbReference type="ARBA" id="ARBA00022670"/>
    </source>
</evidence>
<evidence type="ECO:0000256" key="6">
    <source>
        <dbReference type="ARBA" id="ARBA00023049"/>
    </source>
</evidence>
<dbReference type="GO" id="GO:0004222">
    <property type="term" value="F:metalloendopeptidase activity"/>
    <property type="evidence" value="ECO:0007669"/>
    <property type="project" value="InterPro"/>
</dbReference>
<keyword evidence="10" id="KW-1185">Reference proteome</keyword>
<keyword evidence="4" id="KW-0378">Hydrolase</keyword>
<dbReference type="InterPro" id="IPR042089">
    <property type="entry name" value="Peptidase_M13_dom_2"/>
</dbReference>
<dbReference type="Pfam" id="PF01431">
    <property type="entry name" value="Peptidase_M13"/>
    <property type="match status" value="1"/>
</dbReference>
<dbReference type="InterPro" id="IPR000718">
    <property type="entry name" value="Peptidase_M13"/>
</dbReference>
<dbReference type="GO" id="GO:0016485">
    <property type="term" value="P:protein processing"/>
    <property type="evidence" value="ECO:0007669"/>
    <property type="project" value="TreeGrafter"/>
</dbReference>
<dbReference type="EMBL" id="CAXITT010000860">
    <property type="protein sequence ID" value="CAL1546824.1"/>
    <property type="molecule type" value="Genomic_DNA"/>
</dbReference>
<dbReference type="SUPFAM" id="SSF55486">
    <property type="entry name" value="Metalloproteases ('zincins'), catalytic domain"/>
    <property type="match status" value="1"/>
</dbReference>
<keyword evidence="3" id="KW-0479">Metal-binding</keyword>
<evidence type="ECO:0000259" key="8">
    <source>
        <dbReference type="Pfam" id="PF05649"/>
    </source>
</evidence>
<dbReference type="GO" id="GO:0005886">
    <property type="term" value="C:plasma membrane"/>
    <property type="evidence" value="ECO:0007669"/>
    <property type="project" value="TreeGrafter"/>
</dbReference>
<comment type="caution">
    <text evidence="9">The sequence shown here is derived from an EMBL/GenBank/DDBJ whole genome shotgun (WGS) entry which is preliminary data.</text>
</comment>
<evidence type="ECO:0000256" key="1">
    <source>
        <dbReference type="ARBA" id="ARBA00001947"/>
    </source>
</evidence>
<dbReference type="Pfam" id="PF05649">
    <property type="entry name" value="Peptidase_M13_N"/>
    <property type="match status" value="1"/>
</dbReference>
<evidence type="ECO:0000313" key="10">
    <source>
        <dbReference type="Proteomes" id="UP001497497"/>
    </source>
</evidence>
<dbReference type="InterPro" id="IPR008753">
    <property type="entry name" value="Peptidase_M13_N"/>
</dbReference>
<keyword evidence="2" id="KW-0645">Protease</keyword>
<evidence type="ECO:0000259" key="7">
    <source>
        <dbReference type="Pfam" id="PF01431"/>
    </source>
</evidence>
<dbReference type="Gene3D" id="3.40.390.10">
    <property type="entry name" value="Collagenase (Catalytic Domain)"/>
    <property type="match status" value="1"/>
</dbReference>
<dbReference type="AlphaFoldDB" id="A0AAV2IIF0"/>
<feature type="domain" description="Peptidase M13 N-terminal" evidence="8">
    <location>
        <begin position="23"/>
        <end position="100"/>
    </location>
</feature>
<reference evidence="9 10" key="1">
    <citation type="submission" date="2024-04" db="EMBL/GenBank/DDBJ databases">
        <authorList>
            <consortium name="Genoscope - CEA"/>
            <person name="William W."/>
        </authorList>
    </citation>
    <scope>NUCLEOTIDE SEQUENCE [LARGE SCALE GENOMIC DNA]</scope>
</reference>
<dbReference type="InterPro" id="IPR024079">
    <property type="entry name" value="MetalloPept_cat_dom_sf"/>
</dbReference>
<evidence type="ECO:0000256" key="5">
    <source>
        <dbReference type="ARBA" id="ARBA00022833"/>
    </source>
</evidence>
<dbReference type="Proteomes" id="UP001497497">
    <property type="component" value="Unassembled WGS sequence"/>
</dbReference>
<protein>
    <submittedName>
        <fullName evidence="9">Uncharacterized protein</fullName>
    </submittedName>
</protein>